<dbReference type="PROSITE" id="PS51340">
    <property type="entry name" value="MOSC"/>
    <property type="match status" value="1"/>
</dbReference>
<feature type="domain" description="MOSC" evidence="1">
    <location>
        <begin position="135"/>
        <end position="286"/>
    </location>
</feature>
<evidence type="ECO:0000259" key="1">
    <source>
        <dbReference type="PROSITE" id="PS51340"/>
    </source>
</evidence>
<accession>A0A3M7S0K4</accession>
<sequence>MKELATLSEIYLYPVKSLSGIKLEKALTTKYGLAHPENSLVVDRKWMIVDSNGSFRTQRQIPKMALIKPSVEGDFLVFNAPQQNTLKIPIKNPNKNTINCRLWKCRIDGCAYGGEVSSWLSSFLEVDGLDLIIFDEKSTPVKCQDLEESTETRENDVVIYQDFSPFMLIGENSLDELNKRLENKVTMKRFRPNFISKNNSAFSEDDWEKFKIGESEFCRIKHCTRCLLTTVDQNKGERDKNQEPLKTLREFRLNKEVYGTSPMFGINMGIDNPGKMIKVGDKITPE</sequence>
<dbReference type="SUPFAM" id="SSF50800">
    <property type="entry name" value="PK beta-barrel domain-like"/>
    <property type="match status" value="1"/>
</dbReference>
<dbReference type="InterPro" id="IPR005303">
    <property type="entry name" value="MOCOS_middle"/>
</dbReference>
<evidence type="ECO:0000313" key="3">
    <source>
        <dbReference type="Proteomes" id="UP000276133"/>
    </source>
</evidence>
<dbReference type="Pfam" id="PF03476">
    <property type="entry name" value="MOSC_N"/>
    <property type="match status" value="1"/>
</dbReference>
<dbReference type="EMBL" id="REGN01002264">
    <property type="protein sequence ID" value="RNA29199.1"/>
    <property type="molecule type" value="Genomic_DNA"/>
</dbReference>
<proteinExistence type="predicted"/>
<keyword evidence="3" id="KW-1185">Reference proteome</keyword>
<dbReference type="PANTHER" id="PTHR14237">
    <property type="entry name" value="MOLYBDOPTERIN COFACTOR SULFURASE MOSC"/>
    <property type="match status" value="1"/>
</dbReference>
<organism evidence="2 3">
    <name type="scientific">Brachionus plicatilis</name>
    <name type="common">Marine rotifer</name>
    <name type="synonym">Brachionus muelleri</name>
    <dbReference type="NCBI Taxonomy" id="10195"/>
    <lineage>
        <taxon>Eukaryota</taxon>
        <taxon>Metazoa</taxon>
        <taxon>Spiralia</taxon>
        <taxon>Gnathifera</taxon>
        <taxon>Rotifera</taxon>
        <taxon>Eurotatoria</taxon>
        <taxon>Monogononta</taxon>
        <taxon>Pseudotrocha</taxon>
        <taxon>Ploima</taxon>
        <taxon>Brachionidae</taxon>
        <taxon>Brachionus</taxon>
    </lineage>
</organism>
<dbReference type="OrthoDB" id="17255at2759"/>
<comment type="caution">
    <text evidence="2">The sequence shown here is derived from an EMBL/GenBank/DDBJ whole genome shotgun (WGS) entry which is preliminary data.</text>
</comment>
<evidence type="ECO:0000313" key="2">
    <source>
        <dbReference type="EMBL" id="RNA29199.1"/>
    </source>
</evidence>
<dbReference type="GO" id="GO:0030170">
    <property type="term" value="F:pyridoxal phosphate binding"/>
    <property type="evidence" value="ECO:0007669"/>
    <property type="project" value="InterPro"/>
</dbReference>
<dbReference type="STRING" id="10195.A0A3M7S0K4"/>
<dbReference type="PANTHER" id="PTHR14237:SF19">
    <property type="entry name" value="MITOCHONDRIAL AMIDOXIME REDUCING COMPONENT 1"/>
    <property type="match status" value="1"/>
</dbReference>
<dbReference type="Proteomes" id="UP000276133">
    <property type="component" value="Unassembled WGS sequence"/>
</dbReference>
<dbReference type="SUPFAM" id="SSF141673">
    <property type="entry name" value="MOSC N-terminal domain-like"/>
    <property type="match status" value="1"/>
</dbReference>
<dbReference type="AlphaFoldDB" id="A0A3M7S0K4"/>
<gene>
    <name evidence="2" type="ORF">BpHYR1_044928</name>
</gene>
<dbReference type="Pfam" id="PF03473">
    <property type="entry name" value="MOSC"/>
    <property type="match status" value="1"/>
</dbReference>
<protein>
    <submittedName>
        <fullName evidence="2">Mitochondrial amidoxime-reducing component 1</fullName>
    </submittedName>
</protein>
<dbReference type="GO" id="GO:0030151">
    <property type="term" value="F:molybdenum ion binding"/>
    <property type="evidence" value="ECO:0007669"/>
    <property type="project" value="InterPro"/>
</dbReference>
<name>A0A3M7S0K4_BRAPC</name>
<reference evidence="2 3" key="1">
    <citation type="journal article" date="2018" name="Sci. Rep.">
        <title>Genomic signatures of local adaptation to the degree of environmental predictability in rotifers.</title>
        <authorList>
            <person name="Franch-Gras L."/>
            <person name="Hahn C."/>
            <person name="Garcia-Roger E.M."/>
            <person name="Carmona M.J."/>
            <person name="Serra M."/>
            <person name="Gomez A."/>
        </authorList>
    </citation>
    <scope>NUCLEOTIDE SEQUENCE [LARGE SCALE GENOMIC DNA]</scope>
    <source>
        <strain evidence="2">HYR1</strain>
    </source>
</reference>
<dbReference type="GO" id="GO:0003824">
    <property type="term" value="F:catalytic activity"/>
    <property type="evidence" value="ECO:0007669"/>
    <property type="project" value="InterPro"/>
</dbReference>
<dbReference type="InterPro" id="IPR011037">
    <property type="entry name" value="Pyrv_Knase-like_insert_dom_sf"/>
</dbReference>
<dbReference type="InterPro" id="IPR005302">
    <property type="entry name" value="MoCF_Sase_C"/>
</dbReference>